<dbReference type="EMBL" id="JACHWQ010000001">
    <property type="protein sequence ID" value="MBB2975123.1"/>
    <property type="molecule type" value="Genomic_DNA"/>
</dbReference>
<dbReference type="GO" id="GO:0006310">
    <property type="term" value="P:DNA recombination"/>
    <property type="evidence" value="ECO:0007669"/>
    <property type="project" value="InterPro"/>
</dbReference>
<feature type="compositionally biased region" description="Basic and acidic residues" evidence="2">
    <location>
        <begin position="301"/>
        <end position="313"/>
    </location>
</feature>
<keyword evidence="4" id="KW-1185">Reference proteome</keyword>
<dbReference type="Gene3D" id="3.30.930.30">
    <property type="match status" value="1"/>
</dbReference>
<keyword evidence="3" id="KW-0131">Cell cycle</keyword>
<dbReference type="RefSeq" id="WP_165141810.1">
    <property type="nucleotide sequence ID" value="NZ_JAASRV010000003.1"/>
</dbReference>
<proteinExistence type="inferred from homology"/>
<dbReference type="CDD" id="cd17242">
    <property type="entry name" value="MobM_relaxase"/>
    <property type="match status" value="1"/>
</dbReference>
<reference evidence="3 4" key="1">
    <citation type="submission" date="2020-08" db="EMBL/GenBank/DDBJ databases">
        <title>Sequencing the genomes of 1000 actinobacteria strains.</title>
        <authorList>
            <person name="Klenk H.-P."/>
        </authorList>
    </citation>
    <scope>NUCLEOTIDE SEQUENCE [LARGE SCALE GENOMIC DNA]</scope>
    <source>
        <strain evidence="3 4">DSM 27099</strain>
    </source>
</reference>
<comment type="caution">
    <text evidence="3">The sequence shown here is derived from an EMBL/GenBank/DDBJ whole genome shotgun (WGS) entry which is preliminary data.</text>
</comment>
<protein>
    <submittedName>
        <fullName evidence="3">FtsZ-binding cell division protein ZapB</fullName>
    </submittedName>
</protein>
<gene>
    <name evidence="3" type="ORF">FHX49_000664</name>
</gene>
<evidence type="ECO:0000256" key="1">
    <source>
        <dbReference type="ARBA" id="ARBA00010657"/>
    </source>
</evidence>
<evidence type="ECO:0000256" key="2">
    <source>
        <dbReference type="SAM" id="MobiDB-lite"/>
    </source>
</evidence>
<sequence length="380" mass="43464">MSYTMTFDVSHKVGRGGHAKNFFRHIARDADQKAGFHFSQSNPNIVSERTVFNLTRVNDGQGGVRRLESVAGRPPSDELDEYLKERLSTVQRALRKDAVLMRGVILQLDPKWFDDHNADWREEGPSKEAYAYMGAALDWVVGEFGADNIVGFSVHLDEVNPQIQVAIVPISADGRLSQKDFFKGPSDLKRQHMELRAAVSSAGYDVEYRVTERSREHLSSSEFQRKADWLKDAASAIKNEQQTNKSTRHRLTSRASKLDERETEIVRRERELAAHKATAELAIREATESRHRAQQAQHAADQARKDADAERERMRDLSARLEHVPADVDRWLDKVKIGQKPLRDLFNADMRKARTLRREVIGLMGRDDQPAPKKDFDRER</sequence>
<evidence type="ECO:0000313" key="3">
    <source>
        <dbReference type="EMBL" id="MBB2975123.1"/>
    </source>
</evidence>
<keyword evidence="3" id="KW-0132">Cell division</keyword>
<evidence type="ECO:0000313" key="4">
    <source>
        <dbReference type="Proteomes" id="UP000529310"/>
    </source>
</evidence>
<name>A0A7W4V2T2_9MICO</name>
<accession>A0A7W4V2T2</accession>
<dbReference type="GO" id="GO:0051301">
    <property type="term" value="P:cell division"/>
    <property type="evidence" value="ECO:0007669"/>
    <property type="project" value="UniProtKB-KW"/>
</dbReference>
<dbReference type="Proteomes" id="UP000529310">
    <property type="component" value="Unassembled WGS sequence"/>
</dbReference>
<feature type="region of interest" description="Disordered" evidence="2">
    <location>
        <begin position="361"/>
        <end position="380"/>
    </location>
</feature>
<feature type="region of interest" description="Disordered" evidence="2">
    <location>
        <begin position="294"/>
        <end position="313"/>
    </location>
</feature>
<organism evidence="3 4">
    <name type="scientific">Microbacterium endophyticum</name>
    <dbReference type="NCBI Taxonomy" id="1526412"/>
    <lineage>
        <taxon>Bacteria</taxon>
        <taxon>Bacillati</taxon>
        <taxon>Actinomycetota</taxon>
        <taxon>Actinomycetes</taxon>
        <taxon>Micrococcales</taxon>
        <taxon>Microbacteriaceae</taxon>
        <taxon>Microbacterium</taxon>
    </lineage>
</organism>
<dbReference type="Pfam" id="PF01076">
    <property type="entry name" value="Mob_Pre"/>
    <property type="match status" value="1"/>
</dbReference>
<comment type="similarity">
    <text evidence="1">Belongs to the plasmid mobilization pre family.</text>
</comment>
<dbReference type="InterPro" id="IPR001668">
    <property type="entry name" value="Mob_Pre"/>
</dbReference>
<dbReference type="GO" id="GO:0003677">
    <property type="term" value="F:DNA binding"/>
    <property type="evidence" value="ECO:0007669"/>
    <property type="project" value="InterPro"/>
</dbReference>
<dbReference type="AlphaFoldDB" id="A0A7W4V2T2"/>